<feature type="binding site" evidence="4">
    <location>
        <position position="151"/>
    </location>
    <ligand>
        <name>Mg(2+)</name>
        <dbReference type="ChEBI" id="CHEBI:18420"/>
    </ligand>
</feature>
<dbReference type="Pfam" id="PF00025">
    <property type="entry name" value="Arf"/>
    <property type="match status" value="2"/>
</dbReference>
<dbReference type="SMART" id="SM00177">
    <property type="entry name" value="ARF"/>
    <property type="match status" value="1"/>
</dbReference>
<feature type="binding site" evidence="3">
    <location>
        <begin position="125"/>
        <end position="132"/>
    </location>
    <ligand>
        <name>GTP</name>
        <dbReference type="ChEBI" id="CHEBI:37565"/>
    </ligand>
</feature>
<dbReference type="Gene3D" id="3.40.50.300">
    <property type="entry name" value="P-loop containing nucleotide triphosphate hydrolases"/>
    <property type="match status" value="1"/>
</dbReference>
<evidence type="ECO:0000256" key="3">
    <source>
        <dbReference type="PIRSR" id="PIRSR606689-1"/>
    </source>
</evidence>
<evidence type="ECO:0000256" key="4">
    <source>
        <dbReference type="PIRSR" id="PIRSR606689-2"/>
    </source>
</evidence>
<keyword evidence="6" id="KW-1133">Transmembrane helix</keyword>
<feature type="binding site" evidence="3">
    <location>
        <position position="173"/>
    </location>
    <ligand>
        <name>GTP</name>
        <dbReference type="ChEBI" id="CHEBI:37565"/>
    </ligand>
</feature>
<dbReference type="GO" id="GO:0005525">
    <property type="term" value="F:GTP binding"/>
    <property type="evidence" value="ECO:0007669"/>
    <property type="project" value="UniProtKB-KW"/>
</dbReference>
<dbReference type="SMART" id="SM00178">
    <property type="entry name" value="SAR"/>
    <property type="match status" value="1"/>
</dbReference>
<reference evidence="7" key="1">
    <citation type="submission" date="2021-12" db="EMBL/GenBank/DDBJ databases">
        <authorList>
            <person name="King R."/>
        </authorList>
    </citation>
    <scope>NUCLEOTIDE SEQUENCE</scope>
</reference>
<protein>
    <recommendedName>
        <fullName evidence="9">ADP-ribosylation factor-like protein 6</fullName>
    </recommendedName>
</protein>
<evidence type="ECO:0008006" key="9">
    <source>
        <dbReference type="Google" id="ProtNLM"/>
    </source>
</evidence>
<evidence type="ECO:0000256" key="6">
    <source>
        <dbReference type="SAM" id="Phobius"/>
    </source>
</evidence>
<dbReference type="SUPFAM" id="SSF52540">
    <property type="entry name" value="P-loop containing nucleoside triphosphate hydrolases"/>
    <property type="match status" value="1"/>
</dbReference>
<feature type="binding site" evidence="4">
    <location>
        <position position="132"/>
    </location>
    <ligand>
        <name>Mg(2+)</name>
        <dbReference type="ChEBI" id="CHEBI:18420"/>
    </ligand>
</feature>
<keyword evidence="6" id="KW-0812">Transmembrane</keyword>
<name>A0A9N9RA93_9NEOP</name>
<keyword evidence="6" id="KW-0472">Membrane</keyword>
<dbReference type="PRINTS" id="PR00328">
    <property type="entry name" value="SAR1GTPBP"/>
</dbReference>
<dbReference type="GO" id="GO:0003924">
    <property type="term" value="F:GTPase activity"/>
    <property type="evidence" value="ECO:0007669"/>
    <property type="project" value="InterPro"/>
</dbReference>
<evidence type="ECO:0000313" key="7">
    <source>
        <dbReference type="EMBL" id="CAG9792602.1"/>
    </source>
</evidence>
<sequence length="314" mass="33484">MMVISAAACAAGAAEVGAFPALAASRGLAAALLLAALLAAAYALFAALAVPETRGRDPRSIYRMLERNATRTDETRHVGGHREDDDANRRPVTPSSGGSGGMGLLEKLSSWLGRGRTEVTVLVLGLDNSGKSTLLDALRPPEQRARHLAPTVALQQDHFQSGGVSFSAWDVSGAPRHRALWERHYRRAHALVFVVDSSDRLRLGNAAVLVPPPGGLVRYIMCGVRCAVVAREELELLLCHPDVCGRRVPLLVFANKCDAPHALAPAQVAAGLGLERIADKPWHICASNALSGAGLTDGISWLARQIRDLHIQQH</sequence>
<gene>
    <name evidence="7" type="ORF">DIATSA_LOCUS10118</name>
</gene>
<evidence type="ECO:0000313" key="8">
    <source>
        <dbReference type="Proteomes" id="UP001153714"/>
    </source>
</evidence>
<keyword evidence="8" id="KW-1185">Reference proteome</keyword>
<reference evidence="7" key="2">
    <citation type="submission" date="2022-10" db="EMBL/GenBank/DDBJ databases">
        <authorList>
            <consortium name="ENA_rothamsted_submissions"/>
            <consortium name="culmorum"/>
            <person name="King R."/>
        </authorList>
    </citation>
    <scope>NUCLEOTIDE SEQUENCE</scope>
</reference>
<dbReference type="Proteomes" id="UP001153714">
    <property type="component" value="Chromosome 5"/>
</dbReference>
<evidence type="ECO:0000256" key="1">
    <source>
        <dbReference type="ARBA" id="ARBA00022741"/>
    </source>
</evidence>
<dbReference type="EMBL" id="OU893336">
    <property type="protein sequence ID" value="CAG9792602.1"/>
    <property type="molecule type" value="Genomic_DNA"/>
</dbReference>
<proteinExistence type="predicted"/>
<dbReference type="PANTHER" id="PTHR11711">
    <property type="entry name" value="ADP RIBOSYLATION FACTOR-RELATED"/>
    <property type="match status" value="1"/>
</dbReference>
<dbReference type="OrthoDB" id="442317at2759"/>
<feature type="transmembrane region" description="Helical" evidence="6">
    <location>
        <begin position="28"/>
        <end position="50"/>
    </location>
</feature>
<feature type="compositionally biased region" description="Basic and acidic residues" evidence="5">
    <location>
        <begin position="65"/>
        <end position="89"/>
    </location>
</feature>
<keyword evidence="4" id="KW-0479">Metal-binding</keyword>
<keyword evidence="2 3" id="KW-0342">GTP-binding</keyword>
<keyword evidence="4" id="KW-0460">Magnesium</keyword>
<accession>A0A9N9RA93</accession>
<organism evidence="7 8">
    <name type="scientific">Diatraea saccharalis</name>
    <name type="common">sugarcane borer</name>
    <dbReference type="NCBI Taxonomy" id="40085"/>
    <lineage>
        <taxon>Eukaryota</taxon>
        <taxon>Metazoa</taxon>
        <taxon>Ecdysozoa</taxon>
        <taxon>Arthropoda</taxon>
        <taxon>Hexapoda</taxon>
        <taxon>Insecta</taxon>
        <taxon>Pterygota</taxon>
        <taxon>Neoptera</taxon>
        <taxon>Endopterygota</taxon>
        <taxon>Lepidoptera</taxon>
        <taxon>Glossata</taxon>
        <taxon>Ditrysia</taxon>
        <taxon>Pyraloidea</taxon>
        <taxon>Crambidae</taxon>
        <taxon>Crambinae</taxon>
        <taxon>Diatraea</taxon>
    </lineage>
</organism>
<dbReference type="GO" id="GO:0046872">
    <property type="term" value="F:metal ion binding"/>
    <property type="evidence" value="ECO:0007669"/>
    <property type="project" value="UniProtKB-KW"/>
</dbReference>
<feature type="region of interest" description="Disordered" evidence="5">
    <location>
        <begin position="65"/>
        <end position="102"/>
    </location>
</feature>
<dbReference type="InterPro" id="IPR027417">
    <property type="entry name" value="P-loop_NTPase"/>
</dbReference>
<dbReference type="InterPro" id="IPR006689">
    <property type="entry name" value="Small_GTPase_ARF/SAR"/>
</dbReference>
<keyword evidence="1 3" id="KW-0547">Nucleotide-binding</keyword>
<dbReference type="InterPro" id="IPR024156">
    <property type="entry name" value="Small_GTPase_ARF"/>
</dbReference>
<evidence type="ECO:0000256" key="2">
    <source>
        <dbReference type="ARBA" id="ARBA00023134"/>
    </source>
</evidence>
<feature type="binding site" evidence="3">
    <location>
        <begin position="255"/>
        <end position="258"/>
    </location>
    <ligand>
        <name>GTP</name>
        <dbReference type="ChEBI" id="CHEBI:37565"/>
    </ligand>
</feature>
<dbReference type="PROSITE" id="PS51417">
    <property type="entry name" value="ARF"/>
    <property type="match status" value="1"/>
</dbReference>
<evidence type="ECO:0000256" key="5">
    <source>
        <dbReference type="SAM" id="MobiDB-lite"/>
    </source>
</evidence>
<dbReference type="AlphaFoldDB" id="A0A9N9RA93"/>